<feature type="transmembrane region" description="Helical" evidence="7">
    <location>
        <begin position="148"/>
        <end position="170"/>
    </location>
</feature>
<dbReference type="InterPro" id="IPR003439">
    <property type="entry name" value="ABC_transporter-like_ATP-bd"/>
</dbReference>
<accession>A0A940WEP9</accession>
<comment type="caution">
    <text evidence="10">The sequence shown here is derived from an EMBL/GenBank/DDBJ whole genome shotgun (WGS) entry which is preliminary data.</text>
</comment>
<proteinExistence type="predicted"/>
<evidence type="ECO:0000259" key="9">
    <source>
        <dbReference type="PROSITE" id="PS50929"/>
    </source>
</evidence>
<dbReference type="PANTHER" id="PTHR24221">
    <property type="entry name" value="ATP-BINDING CASSETTE SUB-FAMILY B"/>
    <property type="match status" value="1"/>
</dbReference>
<dbReference type="InterPro" id="IPR003593">
    <property type="entry name" value="AAA+_ATPase"/>
</dbReference>
<dbReference type="GO" id="GO:0005524">
    <property type="term" value="F:ATP binding"/>
    <property type="evidence" value="ECO:0007669"/>
    <property type="project" value="UniProtKB-KW"/>
</dbReference>
<dbReference type="PROSITE" id="PS00211">
    <property type="entry name" value="ABC_TRANSPORTER_1"/>
    <property type="match status" value="1"/>
</dbReference>
<keyword evidence="4 10" id="KW-0067">ATP-binding</keyword>
<gene>
    <name evidence="10" type="ORF">JOL79_09795</name>
</gene>
<evidence type="ECO:0000256" key="3">
    <source>
        <dbReference type="ARBA" id="ARBA00022741"/>
    </source>
</evidence>
<dbReference type="PROSITE" id="PS50893">
    <property type="entry name" value="ABC_TRANSPORTER_2"/>
    <property type="match status" value="1"/>
</dbReference>
<protein>
    <submittedName>
        <fullName evidence="10">ABC transporter ATP-binding protein</fullName>
    </submittedName>
</protein>
<organism evidence="10 11">
    <name type="scientific">Microbispora oryzae</name>
    <dbReference type="NCBI Taxonomy" id="2806554"/>
    <lineage>
        <taxon>Bacteria</taxon>
        <taxon>Bacillati</taxon>
        <taxon>Actinomycetota</taxon>
        <taxon>Actinomycetes</taxon>
        <taxon>Streptosporangiales</taxon>
        <taxon>Streptosporangiaceae</taxon>
        <taxon>Microbispora</taxon>
    </lineage>
</organism>
<dbReference type="GO" id="GO:0140359">
    <property type="term" value="F:ABC-type transporter activity"/>
    <property type="evidence" value="ECO:0007669"/>
    <property type="project" value="InterPro"/>
</dbReference>
<evidence type="ECO:0000256" key="4">
    <source>
        <dbReference type="ARBA" id="ARBA00022840"/>
    </source>
</evidence>
<dbReference type="GO" id="GO:0016887">
    <property type="term" value="F:ATP hydrolysis activity"/>
    <property type="evidence" value="ECO:0007669"/>
    <property type="project" value="InterPro"/>
</dbReference>
<dbReference type="SMART" id="SM00382">
    <property type="entry name" value="AAA"/>
    <property type="match status" value="1"/>
</dbReference>
<keyword evidence="2 7" id="KW-0812">Transmembrane</keyword>
<dbReference type="Proteomes" id="UP000674234">
    <property type="component" value="Unassembled WGS sequence"/>
</dbReference>
<dbReference type="InterPro" id="IPR039421">
    <property type="entry name" value="Type_1_exporter"/>
</dbReference>
<keyword evidence="3" id="KW-0547">Nucleotide-binding</keyword>
<dbReference type="Gene3D" id="3.40.50.300">
    <property type="entry name" value="P-loop containing nucleotide triphosphate hydrolases"/>
    <property type="match status" value="1"/>
</dbReference>
<dbReference type="InterPro" id="IPR011527">
    <property type="entry name" value="ABC1_TM_dom"/>
</dbReference>
<dbReference type="GO" id="GO:0034040">
    <property type="term" value="F:ATPase-coupled lipid transmembrane transporter activity"/>
    <property type="evidence" value="ECO:0007669"/>
    <property type="project" value="TreeGrafter"/>
</dbReference>
<evidence type="ECO:0000259" key="8">
    <source>
        <dbReference type="PROSITE" id="PS50893"/>
    </source>
</evidence>
<evidence type="ECO:0000313" key="11">
    <source>
        <dbReference type="Proteomes" id="UP000674234"/>
    </source>
</evidence>
<feature type="transmembrane region" description="Helical" evidence="7">
    <location>
        <begin position="44"/>
        <end position="65"/>
    </location>
</feature>
<reference evidence="10" key="1">
    <citation type="submission" date="2021-02" db="EMBL/GenBank/DDBJ databases">
        <title>Draft genome sequence of Microbispora sp. RL4-1S isolated from rice leaves in Thailand.</title>
        <authorList>
            <person name="Muangham S."/>
            <person name="Duangmal K."/>
        </authorList>
    </citation>
    <scope>NUCLEOTIDE SEQUENCE</scope>
    <source>
        <strain evidence="10">RL4-1S</strain>
    </source>
</reference>
<dbReference type="SUPFAM" id="SSF52540">
    <property type="entry name" value="P-loop containing nucleoside triphosphate hydrolases"/>
    <property type="match status" value="1"/>
</dbReference>
<dbReference type="AlphaFoldDB" id="A0A940WEP9"/>
<dbReference type="SUPFAM" id="SSF90123">
    <property type="entry name" value="ABC transporter transmembrane region"/>
    <property type="match status" value="1"/>
</dbReference>
<dbReference type="InterPro" id="IPR036640">
    <property type="entry name" value="ABC1_TM_sf"/>
</dbReference>
<evidence type="ECO:0000256" key="5">
    <source>
        <dbReference type="ARBA" id="ARBA00022989"/>
    </source>
</evidence>
<feature type="transmembrane region" description="Helical" evidence="7">
    <location>
        <begin position="236"/>
        <end position="259"/>
    </location>
</feature>
<feature type="transmembrane region" description="Helical" evidence="7">
    <location>
        <begin position="119"/>
        <end position="142"/>
    </location>
</feature>
<evidence type="ECO:0000313" key="10">
    <source>
        <dbReference type="EMBL" id="MBP2704101.1"/>
    </source>
</evidence>
<keyword evidence="11" id="KW-1185">Reference proteome</keyword>
<dbReference type="Gene3D" id="1.20.1560.10">
    <property type="entry name" value="ABC transporter type 1, transmembrane domain"/>
    <property type="match status" value="1"/>
</dbReference>
<sequence>MAWTAARWHTFFFVVLSATSAAVPLVAAWGTKLVLDDLDTGGAGVRRVVLLGVALAVCALLSALVPQATQYVRDEIGRRASLVAQDRLFRATERFVGLARFENPEFLDRIRLAQQHGGITPALLVSATLGVVRATLTGAGFLVSLLTINVWTALAVVVATAPSLFAELGLSRRRAAMLWRIGPAERRELFFGELLLNVQAAKELRLFGATAHLRRLVGGQRRAVNAERSRTDRRELVAQVLTAVPAALATGAGLLWVLVSAAGGKGGIGDVSLFVAAVAGVQGAATGMIAELVAGHQQMLLFGHYLAVVGAPPDLTVPPAPRAPAPLRRGVEFRDVWFRYSPGHDWALRGLDLTITCGRALAVVGRNGAGKSTLVKLLCRMYDPERGAVLWDGVDIRELDPAGLRARIGAVFQDYMQYDMTAAENIGLGDLDAMGDRARIEDAARRAGAHPSVAALPRGYDTLLSRIFWEQGEDGAGDSGVHLSGGQWQRLALARAYLRGERDLLILDEPSSGLDAEAEHEIHRGLREHRRGRTSLLISHRLGAVRDADEVVVLNGGRVAERGTHDGLMARGGLYAHLFGLQAEGYRPERLPEPR</sequence>
<dbReference type="Pfam" id="PF00005">
    <property type="entry name" value="ABC_tran"/>
    <property type="match status" value="1"/>
</dbReference>
<dbReference type="GO" id="GO:0005886">
    <property type="term" value="C:plasma membrane"/>
    <property type="evidence" value="ECO:0007669"/>
    <property type="project" value="UniProtKB-SubCell"/>
</dbReference>
<name>A0A940WEP9_9ACTN</name>
<dbReference type="EMBL" id="JAFCNB010000004">
    <property type="protein sequence ID" value="MBP2704101.1"/>
    <property type="molecule type" value="Genomic_DNA"/>
</dbReference>
<dbReference type="PROSITE" id="PS50929">
    <property type="entry name" value="ABC_TM1F"/>
    <property type="match status" value="1"/>
</dbReference>
<keyword evidence="5 7" id="KW-1133">Transmembrane helix</keyword>
<evidence type="ECO:0000256" key="6">
    <source>
        <dbReference type="ARBA" id="ARBA00023136"/>
    </source>
</evidence>
<comment type="subcellular location">
    <subcellularLocation>
        <location evidence="1">Cell membrane</location>
        <topology evidence="1">Multi-pass membrane protein</topology>
    </subcellularLocation>
</comment>
<dbReference type="InterPro" id="IPR027417">
    <property type="entry name" value="P-loop_NTPase"/>
</dbReference>
<keyword evidence="6 7" id="KW-0472">Membrane</keyword>
<evidence type="ECO:0000256" key="1">
    <source>
        <dbReference type="ARBA" id="ARBA00004651"/>
    </source>
</evidence>
<feature type="domain" description="ABC transporter" evidence="8">
    <location>
        <begin position="331"/>
        <end position="581"/>
    </location>
</feature>
<dbReference type="InterPro" id="IPR017871">
    <property type="entry name" value="ABC_transporter-like_CS"/>
</dbReference>
<feature type="transmembrane region" description="Helical" evidence="7">
    <location>
        <begin position="271"/>
        <end position="294"/>
    </location>
</feature>
<dbReference type="PANTHER" id="PTHR24221:SF646">
    <property type="entry name" value="HAEMOLYSIN SECRETION ATP-BINDING PROTEIN"/>
    <property type="match status" value="1"/>
</dbReference>
<feature type="domain" description="ABC transmembrane type-1" evidence="9">
    <location>
        <begin position="10"/>
        <end position="297"/>
    </location>
</feature>
<evidence type="ECO:0000256" key="2">
    <source>
        <dbReference type="ARBA" id="ARBA00022692"/>
    </source>
</evidence>
<evidence type="ECO:0000256" key="7">
    <source>
        <dbReference type="SAM" id="Phobius"/>
    </source>
</evidence>